<dbReference type="Pfam" id="PF08387">
    <property type="entry name" value="FBD"/>
    <property type="match status" value="1"/>
</dbReference>
<comment type="caution">
    <text evidence="2">The sequence shown here is derived from an EMBL/GenBank/DDBJ whole genome shotgun (WGS) entry which is preliminary data.</text>
</comment>
<dbReference type="PANTHER" id="PTHR34145:SF28">
    <property type="entry name" value="F-BOX DOMAIN-CONTAINING PROTEIN"/>
    <property type="match status" value="1"/>
</dbReference>
<dbReference type="InterPro" id="IPR006566">
    <property type="entry name" value="FBD"/>
</dbReference>
<reference evidence="2 3" key="1">
    <citation type="submission" date="2020-06" db="EMBL/GenBank/DDBJ databases">
        <title>Transcriptomic and genomic resources for Thalictrum thalictroides and T. hernandezii: Facilitating candidate gene discovery in an emerging model plant lineage.</title>
        <authorList>
            <person name="Arias T."/>
            <person name="Riano-Pachon D.M."/>
            <person name="Di Stilio V.S."/>
        </authorList>
    </citation>
    <scope>NUCLEOTIDE SEQUENCE [LARGE SCALE GENOMIC DNA]</scope>
    <source>
        <strain evidence="3">cv. WT478/WT964</strain>
        <tissue evidence="2">Leaves</tissue>
    </source>
</reference>
<accession>A0A7J6W1F8</accession>
<dbReference type="OrthoDB" id="1859887at2759"/>
<organism evidence="2 3">
    <name type="scientific">Thalictrum thalictroides</name>
    <name type="common">Rue-anemone</name>
    <name type="synonym">Anemone thalictroides</name>
    <dbReference type="NCBI Taxonomy" id="46969"/>
    <lineage>
        <taxon>Eukaryota</taxon>
        <taxon>Viridiplantae</taxon>
        <taxon>Streptophyta</taxon>
        <taxon>Embryophyta</taxon>
        <taxon>Tracheophyta</taxon>
        <taxon>Spermatophyta</taxon>
        <taxon>Magnoliopsida</taxon>
        <taxon>Ranunculales</taxon>
        <taxon>Ranunculaceae</taxon>
        <taxon>Thalictroideae</taxon>
        <taxon>Thalictrum</taxon>
    </lineage>
</organism>
<evidence type="ECO:0000313" key="2">
    <source>
        <dbReference type="EMBL" id="KAF5191229.1"/>
    </source>
</evidence>
<dbReference type="InterPro" id="IPR053772">
    <property type="entry name" value="At1g61320/At1g61330-like"/>
</dbReference>
<sequence>MSYGEAASLVSFEYGGRVVRLSFKNVSKAVRVHIGFPFDVNLDGVRYALSELPSTFPLLETLFLGRNWNSICVYWRSEYLQTEKLAEETQKQESSHNNLKEIDIYGFKGYDNEIELTKCLLKIATALQKMEIYTDIPRLYQGNGHK</sequence>
<dbReference type="Proteomes" id="UP000554482">
    <property type="component" value="Unassembled WGS sequence"/>
</dbReference>
<dbReference type="AlphaFoldDB" id="A0A7J6W1F8"/>
<dbReference type="EMBL" id="JABWDY010023038">
    <property type="protein sequence ID" value="KAF5191229.1"/>
    <property type="molecule type" value="Genomic_DNA"/>
</dbReference>
<gene>
    <name evidence="2" type="ORF">FRX31_019184</name>
</gene>
<dbReference type="PANTHER" id="PTHR34145">
    <property type="entry name" value="OS02G0105600 PROTEIN"/>
    <property type="match status" value="1"/>
</dbReference>
<name>A0A7J6W1F8_THATH</name>
<feature type="domain" description="FBD" evidence="1">
    <location>
        <begin position="97"/>
        <end position="132"/>
    </location>
</feature>
<evidence type="ECO:0000259" key="1">
    <source>
        <dbReference type="Pfam" id="PF08387"/>
    </source>
</evidence>
<keyword evidence="3" id="KW-1185">Reference proteome</keyword>
<proteinExistence type="predicted"/>
<evidence type="ECO:0000313" key="3">
    <source>
        <dbReference type="Proteomes" id="UP000554482"/>
    </source>
</evidence>
<protein>
    <recommendedName>
        <fullName evidence="1">FBD domain-containing protein</fullName>
    </recommendedName>
</protein>